<dbReference type="EMBL" id="AUND01000023">
    <property type="protein sequence ID" value="KEO52628.1"/>
    <property type="molecule type" value="Genomic_DNA"/>
</dbReference>
<feature type="transmembrane region" description="Helical" evidence="1">
    <location>
        <begin position="120"/>
        <end position="149"/>
    </location>
</feature>
<dbReference type="eggNOG" id="ENOG5032WPY">
    <property type="taxonomic scope" value="Bacteria"/>
</dbReference>
<feature type="transmembrane region" description="Helical" evidence="1">
    <location>
        <begin position="20"/>
        <end position="42"/>
    </location>
</feature>
<keyword evidence="1" id="KW-0812">Transmembrane</keyword>
<dbReference type="RefSeq" id="WP_038076638.1">
    <property type="nucleotide sequence ID" value="NZ_AUND01000023.1"/>
</dbReference>
<evidence type="ECO:0000256" key="1">
    <source>
        <dbReference type="SAM" id="Phobius"/>
    </source>
</evidence>
<protein>
    <submittedName>
        <fullName evidence="2">Uncharacterized protein</fullName>
    </submittedName>
</protein>
<dbReference type="Proteomes" id="UP000027432">
    <property type="component" value="Unassembled WGS sequence"/>
</dbReference>
<proteinExistence type="predicted"/>
<organism evidence="2 3">
    <name type="scientific">Thioclava pacifica DSM 10166</name>
    <dbReference type="NCBI Taxonomy" id="1353537"/>
    <lineage>
        <taxon>Bacteria</taxon>
        <taxon>Pseudomonadati</taxon>
        <taxon>Pseudomonadota</taxon>
        <taxon>Alphaproteobacteria</taxon>
        <taxon>Rhodobacterales</taxon>
        <taxon>Paracoccaceae</taxon>
        <taxon>Thioclava</taxon>
    </lineage>
</organism>
<keyword evidence="3" id="KW-1185">Reference proteome</keyword>
<keyword evidence="1" id="KW-0472">Membrane</keyword>
<dbReference type="OrthoDB" id="7859770at2"/>
<comment type="caution">
    <text evidence="2">The sequence shown here is derived from an EMBL/GenBank/DDBJ whole genome shotgun (WGS) entry which is preliminary data.</text>
</comment>
<evidence type="ECO:0000313" key="2">
    <source>
        <dbReference type="EMBL" id="KEO52628.1"/>
    </source>
</evidence>
<reference evidence="2 3" key="1">
    <citation type="submission" date="2013-07" db="EMBL/GenBank/DDBJ databases">
        <title>Thioclava pacifica DSM 10166 Genome Sequencing.</title>
        <authorList>
            <person name="Lai Q."/>
            <person name="Shao Z."/>
        </authorList>
    </citation>
    <scope>NUCLEOTIDE SEQUENCE [LARGE SCALE GENOMIC DNA]</scope>
    <source>
        <strain evidence="2 3">DSM 10166</strain>
    </source>
</reference>
<feature type="transmembrane region" description="Helical" evidence="1">
    <location>
        <begin position="86"/>
        <end position="108"/>
    </location>
</feature>
<name>A0A074JAP7_9RHOB</name>
<sequence length="157" mass="16815">MTQSNDFSTPAIGPLVRTWGFWALLTGAVALVLVFLQISGVLNGPQPSAASQVGEIAGEIKRSAWRSFFGLAPKPAEPQPVPISRYLGFVGPVLGIIAIVLSVIAGALRENWRLPAYAASLGFIAVFFQFFWWVALLIAGVVLLVTIIANIGEIFSF</sequence>
<gene>
    <name evidence="2" type="ORF">TP2_06730</name>
</gene>
<evidence type="ECO:0000313" key="3">
    <source>
        <dbReference type="Proteomes" id="UP000027432"/>
    </source>
</evidence>
<accession>A0A074JAP7</accession>
<dbReference type="AlphaFoldDB" id="A0A074JAP7"/>
<keyword evidence="1" id="KW-1133">Transmembrane helix</keyword>